<evidence type="ECO:0000256" key="1">
    <source>
        <dbReference type="SAM" id="MobiDB-lite"/>
    </source>
</evidence>
<dbReference type="GO" id="GO:0016301">
    <property type="term" value="F:kinase activity"/>
    <property type="evidence" value="ECO:0007669"/>
    <property type="project" value="UniProtKB-KW"/>
</dbReference>
<comment type="caution">
    <text evidence="3">The sequence shown here is derived from an EMBL/GenBank/DDBJ whole genome shotgun (WGS) entry which is preliminary data.</text>
</comment>
<dbReference type="Gene3D" id="3.90.1200.10">
    <property type="match status" value="1"/>
</dbReference>
<keyword evidence="3" id="KW-0418">Kinase</keyword>
<evidence type="ECO:0000313" key="3">
    <source>
        <dbReference type="EMBL" id="MBB5431866.1"/>
    </source>
</evidence>
<gene>
    <name evidence="3" type="ORF">HDA36_001950</name>
</gene>
<keyword evidence="3" id="KW-0808">Transferase</keyword>
<keyword evidence="4" id="KW-1185">Reference proteome</keyword>
<feature type="region of interest" description="Disordered" evidence="1">
    <location>
        <begin position="1"/>
        <end position="20"/>
    </location>
</feature>
<sequence>MRRYTGGDGPETELPSGDVTEGVVRVGGTVRRPSQPQSPAVAAYLDHLERAGFDGAPRFLGRDDRGRDVLTFLDGAVAGSPPEPWAADDALLASVGALLRRLHDASEGFLAETGFAAPDGGVWRRDQVPVAVPVPDPEPELVCHLDVTPQNVVVRGGRAAGLIDFDLAGPGTRLLDAYNTAMHWVPLCAPEDVFPGWPAADRPARLRLLADAYGLDEADRRALPGLGVARCDNGRARMKASAELLGGGWARMWEEGVGDLILRRRAWLTENRKVLLDALLD</sequence>
<protein>
    <submittedName>
        <fullName evidence="3">Ser/Thr protein kinase RdoA (MazF antagonist)</fullName>
    </submittedName>
</protein>
<proteinExistence type="predicted"/>
<dbReference type="InterPro" id="IPR011009">
    <property type="entry name" value="Kinase-like_dom_sf"/>
</dbReference>
<evidence type="ECO:0000259" key="2">
    <source>
        <dbReference type="Pfam" id="PF01636"/>
    </source>
</evidence>
<dbReference type="Pfam" id="PF01636">
    <property type="entry name" value="APH"/>
    <property type="match status" value="1"/>
</dbReference>
<evidence type="ECO:0000313" key="4">
    <source>
        <dbReference type="Proteomes" id="UP000572635"/>
    </source>
</evidence>
<dbReference type="EMBL" id="JACHDB010000001">
    <property type="protein sequence ID" value="MBB5431866.1"/>
    <property type="molecule type" value="Genomic_DNA"/>
</dbReference>
<accession>A0A7W8QK61</accession>
<name>A0A7W8QK61_9ACTN</name>
<dbReference type="AlphaFoldDB" id="A0A7W8QK61"/>
<feature type="domain" description="Aminoglycoside phosphotransferase" evidence="2">
    <location>
        <begin position="32"/>
        <end position="185"/>
    </location>
</feature>
<dbReference type="RefSeq" id="WP_184391516.1">
    <property type="nucleotide sequence ID" value="NZ_BAAAJD010000032.1"/>
</dbReference>
<dbReference type="InterPro" id="IPR002575">
    <property type="entry name" value="Aminoglycoside_PTrfase"/>
</dbReference>
<organism evidence="3 4">
    <name type="scientific">Nocardiopsis composta</name>
    <dbReference type="NCBI Taxonomy" id="157465"/>
    <lineage>
        <taxon>Bacteria</taxon>
        <taxon>Bacillati</taxon>
        <taxon>Actinomycetota</taxon>
        <taxon>Actinomycetes</taxon>
        <taxon>Streptosporangiales</taxon>
        <taxon>Nocardiopsidaceae</taxon>
        <taxon>Nocardiopsis</taxon>
    </lineage>
</organism>
<reference evidence="3 4" key="1">
    <citation type="submission" date="2020-08" db="EMBL/GenBank/DDBJ databases">
        <title>Sequencing the genomes of 1000 actinobacteria strains.</title>
        <authorList>
            <person name="Klenk H.-P."/>
        </authorList>
    </citation>
    <scope>NUCLEOTIDE SEQUENCE [LARGE SCALE GENOMIC DNA]</scope>
    <source>
        <strain evidence="3 4">DSM 44551</strain>
    </source>
</reference>
<dbReference type="SUPFAM" id="SSF56112">
    <property type="entry name" value="Protein kinase-like (PK-like)"/>
    <property type="match status" value="1"/>
</dbReference>
<dbReference type="Proteomes" id="UP000572635">
    <property type="component" value="Unassembled WGS sequence"/>
</dbReference>